<dbReference type="OrthoDB" id="410381at2759"/>
<dbReference type="InterPro" id="IPR036691">
    <property type="entry name" value="Endo/exonu/phosph_ase_sf"/>
</dbReference>
<keyword evidence="2" id="KW-0808">Transferase</keyword>
<gene>
    <name evidence="2" type="ORF">BpHYR1_032548</name>
</gene>
<keyword evidence="3" id="KW-1185">Reference proteome</keyword>
<dbReference type="GO" id="GO:0003964">
    <property type="term" value="F:RNA-directed DNA polymerase activity"/>
    <property type="evidence" value="ECO:0007669"/>
    <property type="project" value="UniProtKB-KW"/>
</dbReference>
<evidence type="ECO:0000313" key="2">
    <source>
        <dbReference type="EMBL" id="RNA14564.1"/>
    </source>
</evidence>
<keyword evidence="2" id="KW-0695">RNA-directed DNA polymerase</keyword>
<accession>A0A3M7QTX4</accession>
<sequence>MLDPIPLLESWPGLGPGNHSKSAEKHNYMIWSLATTVKELIKRIDDQDRVIQEQKQLIETLTSNQTKQNEISAFSYSNLVASFGKKSETDLVLLAKVHSELKEKSRIERNIIISGLDECVGSSDAEKELNEKAIVDEVLVELKISNDKVKRRTRLRKRGVENNDPSKPSLLLVEFTDSISKTMALANSPQLKRNTKFKNIYVNSDKTMAERAAEAQLRQKRNEMNRDLPFTEGILRYGVNEKNNKRFYWGIRDGRLVQLEPREIMNFKTRIQKQKTNIKNKKKKLNQSSINNYLKCFETNATSLVNKLNELQIIINTYVQNVIAITETWFNNKSNRSINNYTSYIKDRGEMAGGGVALFIRNDVDSCEVDDIRLQNTSGEQVWCQLNISEERILIGAFTGLLP</sequence>
<protein>
    <submittedName>
        <fullName evidence="2">RNA-directed DNA polymerase from mobile element jockey</fullName>
    </submittedName>
</protein>
<dbReference type="Gene3D" id="3.60.10.10">
    <property type="entry name" value="Endonuclease/exonuclease/phosphatase"/>
    <property type="match status" value="1"/>
</dbReference>
<dbReference type="Proteomes" id="UP000276133">
    <property type="component" value="Unassembled WGS sequence"/>
</dbReference>
<reference evidence="2 3" key="1">
    <citation type="journal article" date="2018" name="Sci. Rep.">
        <title>Genomic signatures of local adaptation to the degree of environmental predictability in rotifers.</title>
        <authorList>
            <person name="Franch-Gras L."/>
            <person name="Hahn C."/>
            <person name="Garcia-Roger E.M."/>
            <person name="Carmona M.J."/>
            <person name="Serra M."/>
            <person name="Gomez A."/>
        </authorList>
    </citation>
    <scope>NUCLEOTIDE SEQUENCE [LARGE SCALE GENOMIC DNA]</scope>
    <source>
        <strain evidence="2">HYR1</strain>
    </source>
</reference>
<proteinExistence type="predicted"/>
<feature type="coiled-coil region" evidence="1">
    <location>
        <begin position="264"/>
        <end position="291"/>
    </location>
</feature>
<name>A0A3M7QTX4_BRAPC</name>
<dbReference type="AlphaFoldDB" id="A0A3M7QTX4"/>
<comment type="caution">
    <text evidence="2">The sequence shown here is derived from an EMBL/GenBank/DDBJ whole genome shotgun (WGS) entry which is preliminary data.</text>
</comment>
<keyword evidence="2" id="KW-0548">Nucleotidyltransferase</keyword>
<organism evidence="2 3">
    <name type="scientific">Brachionus plicatilis</name>
    <name type="common">Marine rotifer</name>
    <name type="synonym">Brachionus muelleri</name>
    <dbReference type="NCBI Taxonomy" id="10195"/>
    <lineage>
        <taxon>Eukaryota</taxon>
        <taxon>Metazoa</taxon>
        <taxon>Spiralia</taxon>
        <taxon>Gnathifera</taxon>
        <taxon>Rotifera</taxon>
        <taxon>Eurotatoria</taxon>
        <taxon>Monogononta</taxon>
        <taxon>Pseudotrocha</taxon>
        <taxon>Ploima</taxon>
        <taxon>Brachionidae</taxon>
        <taxon>Brachionus</taxon>
    </lineage>
</organism>
<evidence type="ECO:0000256" key="1">
    <source>
        <dbReference type="SAM" id="Coils"/>
    </source>
</evidence>
<keyword evidence="1" id="KW-0175">Coiled coil</keyword>
<evidence type="ECO:0000313" key="3">
    <source>
        <dbReference type="Proteomes" id="UP000276133"/>
    </source>
</evidence>
<dbReference type="EMBL" id="REGN01005158">
    <property type="protein sequence ID" value="RNA14564.1"/>
    <property type="molecule type" value="Genomic_DNA"/>
</dbReference>
<feature type="coiled-coil region" evidence="1">
    <location>
        <begin position="37"/>
        <end position="64"/>
    </location>
</feature>